<keyword evidence="2" id="KW-0597">Phosphoprotein</keyword>
<dbReference type="Proteomes" id="UP001501676">
    <property type="component" value="Unassembled WGS sequence"/>
</dbReference>
<feature type="region of interest" description="Disordered" evidence="3">
    <location>
        <begin position="63"/>
        <end position="85"/>
    </location>
</feature>
<keyword evidence="6" id="KW-1185">Reference proteome</keyword>
<evidence type="ECO:0000259" key="4">
    <source>
        <dbReference type="PROSITE" id="PS50075"/>
    </source>
</evidence>
<dbReference type="InterPro" id="IPR009081">
    <property type="entry name" value="PP-bd_ACP"/>
</dbReference>
<protein>
    <recommendedName>
        <fullName evidence="4">Carrier domain-containing protein</fullName>
    </recommendedName>
</protein>
<dbReference type="PROSITE" id="PS50075">
    <property type="entry name" value="CARRIER"/>
    <property type="match status" value="1"/>
</dbReference>
<evidence type="ECO:0000256" key="2">
    <source>
        <dbReference type="ARBA" id="ARBA00022553"/>
    </source>
</evidence>
<evidence type="ECO:0000313" key="5">
    <source>
        <dbReference type="EMBL" id="GAA3383106.1"/>
    </source>
</evidence>
<proteinExistence type="predicted"/>
<dbReference type="InterPro" id="IPR036736">
    <property type="entry name" value="ACP-like_sf"/>
</dbReference>
<evidence type="ECO:0000256" key="1">
    <source>
        <dbReference type="ARBA" id="ARBA00022450"/>
    </source>
</evidence>
<reference evidence="6" key="1">
    <citation type="journal article" date="2019" name="Int. J. Syst. Evol. Microbiol.">
        <title>The Global Catalogue of Microorganisms (GCM) 10K type strain sequencing project: providing services to taxonomists for standard genome sequencing and annotation.</title>
        <authorList>
            <consortium name="The Broad Institute Genomics Platform"/>
            <consortium name="The Broad Institute Genome Sequencing Center for Infectious Disease"/>
            <person name="Wu L."/>
            <person name="Ma J."/>
        </authorList>
    </citation>
    <scope>NUCLEOTIDE SEQUENCE [LARGE SCALE GENOMIC DNA]</scope>
    <source>
        <strain evidence="6">JCM 9458</strain>
    </source>
</reference>
<sequence length="85" mass="9052">MTEPTTAATAMTDVDLRTILLDVGLDPDVDVAADATLEELGLDSLALLEVATRIEDRYGVRLDESSTPGLSPTALRQLVNSQRPA</sequence>
<dbReference type="EMBL" id="BAAAYN010000004">
    <property type="protein sequence ID" value="GAA3383106.1"/>
    <property type="molecule type" value="Genomic_DNA"/>
</dbReference>
<comment type="caution">
    <text evidence="5">The sequence shown here is derived from an EMBL/GenBank/DDBJ whole genome shotgun (WGS) entry which is preliminary data.</text>
</comment>
<dbReference type="Pfam" id="PF00550">
    <property type="entry name" value="PP-binding"/>
    <property type="match status" value="1"/>
</dbReference>
<dbReference type="SUPFAM" id="SSF47336">
    <property type="entry name" value="ACP-like"/>
    <property type="match status" value="1"/>
</dbReference>
<name>A0ABP6SQT3_9ACTN</name>
<dbReference type="Gene3D" id="1.10.1200.10">
    <property type="entry name" value="ACP-like"/>
    <property type="match status" value="1"/>
</dbReference>
<keyword evidence="1" id="KW-0596">Phosphopantetheine</keyword>
<evidence type="ECO:0000256" key="3">
    <source>
        <dbReference type="SAM" id="MobiDB-lite"/>
    </source>
</evidence>
<accession>A0ABP6SQT3</accession>
<gene>
    <name evidence="5" type="ORF">GCM10020369_07690</name>
</gene>
<feature type="domain" description="Carrier" evidence="4">
    <location>
        <begin position="7"/>
        <end position="85"/>
    </location>
</feature>
<dbReference type="RefSeq" id="WP_345726532.1">
    <property type="nucleotide sequence ID" value="NZ_BAAAYN010000004.1"/>
</dbReference>
<evidence type="ECO:0000313" key="6">
    <source>
        <dbReference type="Proteomes" id="UP001501676"/>
    </source>
</evidence>
<dbReference type="InterPro" id="IPR006162">
    <property type="entry name" value="Ppantetheine_attach_site"/>
</dbReference>
<dbReference type="PROSITE" id="PS00012">
    <property type="entry name" value="PHOSPHOPANTETHEINE"/>
    <property type="match status" value="1"/>
</dbReference>
<organism evidence="5 6">
    <name type="scientific">Cryptosporangium minutisporangium</name>
    <dbReference type="NCBI Taxonomy" id="113569"/>
    <lineage>
        <taxon>Bacteria</taxon>
        <taxon>Bacillati</taxon>
        <taxon>Actinomycetota</taxon>
        <taxon>Actinomycetes</taxon>
        <taxon>Cryptosporangiales</taxon>
        <taxon>Cryptosporangiaceae</taxon>
        <taxon>Cryptosporangium</taxon>
    </lineage>
</organism>